<evidence type="ECO:0000256" key="1">
    <source>
        <dbReference type="SAM" id="MobiDB-lite"/>
    </source>
</evidence>
<keyword evidence="2" id="KW-0472">Membrane</keyword>
<comment type="caution">
    <text evidence="4">The sequence shown here is derived from an EMBL/GenBank/DDBJ whole genome shotgun (WGS) entry which is preliminary data.</text>
</comment>
<dbReference type="InterPro" id="IPR043724">
    <property type="entry name" value="DUF5666"/>
</dbReference>
<feature type="region of interest" description="Disordered" evidence="1">
    <location>
        <begin position="160"/>
        <end position="184"/>
    </location>
</feature>
<dbReference type="Pfam" id="PF18914">
    <property type="entry name" value="DUF5666"/>
    <property type="match status" value="2"/>
</dbReference>
<feature type="region of interest" description="Disordered" evidence="1">
    <location>
        <begin position="1"/>
        <end position="20"/>
    </location>
</feature>
<keyword evidence="2" id="KW-0812">Transmembrane</keyword>
<name>A0ABQ3UK48_9CHLR</name>
<keyword evidence="5" id="KW-1185">Reference proteome</keyword>
<sequence>MSHEQNPEVENSTSLDKINPPSPRFKPVHLYALVSTCLMLAAFVAGGIFMHTAQASTNTSLLANTNLVDLSKCNPGKQPDPNTVHMIGTITAINGSSLTLRRYDNGATVSVTTTSSTGYGSKLAGKAISSQDLKVDDFIQVDAVYSADKALTAQSITVVLPPSSSEKKPSSESDKQKLEDSAKTNQTGIVGRITAIHGATLTVSGFKNSKTYTVNTSTSTEIASKIAGHSISLSELKVGDFIMADGTLASNGSLDARQVVVGPLPSDIPACNQPSK</sequence>
<feature type="transmembrane region" description="Helical" evidence="2">
    <location>
        <begin position="30"/>
        <end position="50"/>
    </location>
</feature>
<feature type="domain" description="DUF5666" evidence="3">
    <location>
        <begin position="191"/>
        <end position="259"/>
    </location>
</feature>
<dbReference type="EMBL" id="BNJG01000001">
    <property type="protein sequence ID" value="GHO53107.1"/>
    <property type="molecule type" value="Genomic_DNA"/>
</dbReference>
<keyword evidence="2" id="KW-1133">Transmembrane helix</keyword>
<dbReference type="Proteomes" id="UP000654345">
    <property type="component" value="Unassembled WGS sequence"/>
</dbReference>
<dbReference type="RefSeq" id="WP_201369952.1">
    <property type="nucleotide sequence ID" value="NZ_BNJG01000001.1"/>
</dbReference>
<gene>
    <name evidence="4" type="ORF">KSB_15820</name>
</gene>
<evidence type="ECO:0000313" key="4">
    <source>
        <dbReference type="EMBL" id="GHO53107.1"/>
    </source>
</evidence>
<accession>A0ABQ3UK48</accession>
<proteinExistence type="predicted"/>
<evidence type="ECO:0000256" key="2">
    <source>
        <dbReference type="SAM" id="Phobius"/>
    </source>
</evidence>
<feature type="domain" description="DUF5666" evidence="3">
    <location>
        <begin position="88"/>
        <end position="156"/>
    </location>
</feature>
<feature type="compositionally biased region" description="Basic and acidic residues" evidence="1">
    <location>
        <begin position="165"/>
        <end position="182"/>
    </location>
</feature>
<evidence type="ECO:0000259" key="3">
    <source>
        <dbReference type="Pfam" id="PF18914"/>
    </source>
</evidence>
<reference evidence="4 5" key="1">
    <citation type="journal article" date="2021" name="Int. J. Syst. Evol. Microbiol.">
        <title>Reticulibacter mediterranei gen. nov., sp. nov., within the new family Reticulibacteraceae fam. nov., and Ktedonospora formicarum gen. nov., sp. nov., Ktedonobacter robiniae sp. nov., Dictyobacter formicarum sp. nov. and Dictyobacter arantiisoli sp. nov., belonging to the class Ktedonobacteria.</title>
        <authorList>
            <person name="Yabe S."/>
            <person name="Zheng Y."/>
            <person name="Wang C.M."/>
            <person name="Sakai Y."/>
            <person name="Abe K."/>
            <person name="Yokota A."/>
            <person name="Donadio S."/>
            <person name="Cavaletti L."/>
            <person name="Monciardini P."/>
        </authorList>
    </citation>
    <scope>NUCLEOTIDE SEQUENCE [LARGE SCALE GENOMIC DNA]</scope>
    <source>
        <strain evidence="4 5">SOSP1-30</strain>
    </source>
</reference>
<protein>
    <recommendedName>
        <fullName evidence="3">DUF5666 domain-containing protein</fullName>
    </recommendedName>
</protein>
<evidence type="ECO:0000313" key="5">
    <source>
        <dbReference type="Proteomes" id="UP000654345"/>
    </source>
</evidence>
<organism evidence="4 5">
    <name type="scientific">Ktedonobacter robiniae</name>
    <dbReference type="NCBI Taxonomy" id="2778365"/>
    <lineage>
        <taxon>Bacteria</taxon>
        <taxon>Bacillati</taxon>
        <taxon>Chloroflexota</taxon>
        <taxon>Ktedonobacteria</taxon>
        <taxon>Ktedonobacterales</taxon>
        <taxon>Ktedonobacteraceae</taxon>
        <taxon>Ktedonobacter</taxon>
    </lineage>
</organism>